<organism evidence="9 10">
    <name type="scientific">Maribellus comscasis</name>
    <dbReference type="NCBI Taxonomy" id="2681766"/>
    <lineage>
        <taxon>Bacteria</taxon>
        <taxon>Pseudomonadati</taxon>
        <taxon>Bacteroidota</taxon>
        <taxon>Bacteroidia</taxon>
        <taxon>Marinilabiliales</taxon>
        <taxon>Prolixibacteraceae</taxon>
        <taxon>Maribellus</taxon>
    </lineage>
</organism>
<evidence type="ECO:0000256" key="7">
    <source>
        <dbReference type="PIRSR" id="PIRSR006621-2"/>
    </source>
</evidence>
<comment type="function">
    <text evidence="5">Catalyzes the synthesis of 5,6-dihydrouridine (D), a modified base found in the D-loop of most tRNAs, via the reduction of the C5-C6 double bond in target uridines.</text>
</comment>
<feature type="binding site" evidence="7">
    <location>
        <position position="161"/>
    </location>
    <ligand>
        <name>FMN</name>
        <dbReference type="ChEBI" id="CHEBI:58210"/>
    </ligand>
</feature>
<sequence>MIYLAPLQGHTDYIYRRAYSTVFPGIDTFFVPYISVKNDLILNKYFAEIEPGNNLLEARVIPQILVKNEKEIVFLSEVLKDFGYKEINLNLDCPYPMVTNRGKGAGLLPNAEQIKKILYAFYNKSHLKLSVKMRAGLENEKEIEKVLPVLNSFPLTEIILHPRNAKQLYKGKIAEQAYSFALENTEHKLVYNGDIFSVEHFREKQSKFPGTAGWMLGRGVLMNPFLPSQINGISFSLREKGEKLVDFHRLIFEGTYARMDNEGNVLNKMRQFWNYFSYNFNAQKKAYKRIKKANSIKSYLAEVNNLLSENFR</sequence>
<dbReference type="InterPro" id="IPR001269">
    <property type="entry name" value="DUS_fam"/>
</dbReference>
<dbReference type="PIRSF" id="PIRSF006621">
    <property type="entry name" value="Dus"/>
    <property type="match status" value="1"/>
</dbReference>
<gene>
    <name evidence="9" type="ORF">GM418_11985</name>
</gene>
<name>A0A6I6JTB8_9BACT</name>
<evidence type="ECO:0000256" key="6">
    <source>
        <dbReference type="PIRSR" id="PIRSR006621-1"/>
    </source>
</evidence>
<evidence type="ECO:0000313" key="10">
    <source>
        <dbReference type="Proteomes" id="UP000428260"/>
    </source>
</evidence>
<dbReference type="GO" id="GO:0050660">
    <property type="term" value="F:flavin adenine dinucleotide binding"/>
    <property type="evidence" value="ECO:0007669"/>
    <property type="project" value="InterPro"/>
</dbReference>
<evidence type="ECO:0000256" key="3">
    <source>
        <dbReference type="ARBA" id="ARBA00022694"/>
    </source>
</evidence>
<dbReference type="AlphaFoldDB" id="A0A6I6JTB8"/>
<accession>A0A6I6JTB8</accession>
<evidence type="ECO:0000256" key="1">
    <source>
        <dbReference type="ARBA" id="ARBA00022630"/>
    </source>
</evidence>
<comment type="similarity">
    <text evidence="5">Belongs to the dus family.</text>
</comment>
<keyword evidence="4 5" id="KW-0560">Oxidoreductase</keyword>
<evidence type="ECO:0000256" key="5">
    <source>
        <dbReference type="PIRNR" id="PIRNR006621"/>
    </source>
</evidence>
<dbReference type="Proteomes" id="UP000428260">
    <property type="component" value="Chromosome"/>
</dbReference>
<dbReference type="Gene3D" id="3.20.20.70">
    <property type="entry name" value="Aldolase class I"/>
    <property type="match status" value="1"/>
</dbReference>
<dbReference type="KEGG" id="mcos:GM418_11985"/>
<feature type="domain" description="DUS-like FMN-binding" evidence="8">
    <location>
        <begin position="4"/>
        <end position="295"/>
    </location>
</feature>
<feature type="binding site" evidence="7">
    <location>
        <position position="63"/>
    </location>
    <ligand>
        <name>FMN</name>
        <dbReference type="ChEBI" id="CHEBI:58210"/>
    </ligand>
</feature>
<evidence type="ECO:0000256" key="4">
    <source>
        <dbReference type="ARBA" id="ARBA00023002"/>
    </source>
</evidence>
<keyword evidence="7" id="KW-0547">Nucleotide-binding</keyword>
<evidence type="ECO:0000313" key="9">
    <source>
        <dbReference type="EMBL" id="QGY44350.1"/>
    </source>
</evidence>
<evidence type="ECO:0000259" key="8">
    <source>
        <dbReference type="Pfam" id="PF01207"/>
    </source>
</evidence>
<dbReference type="EC" id="1.3.1.-" evidence="5"/>
<comment type="cofactor">
    <cofactor evidence="5 7">
        <name>FMN</name>
        <dbReference type="ChEBI" id="CHEBI:58210"/>
    </cofactor>
</comment>
<dbReference type="PANTHER" id="PTHR45846:SF1">
    <property type="entry name" value="TRNA-DIHYDROURIDINE(47) SYNTHASE [NAD(P)(+)]-LIKE"/>
    <property type="match status" value="1"/>
</dbReference>
<dbReference type="InterPro" id="IPR035587">
    <property type="entry name" value="DUS-like_FMN-bd"/>
</dbReference>
<keyword evidence="2 5" id="KW-0288">FMN</keyword>
<protein>
    <recommendedName>
        <fullName evidence="5">tRNA-dihydrouridine synthase</fullName>
        <ecNumber evidence="5">1.3.1.-</ecNumber>
    </recommendedName>
</protein>
<dbReference type="EMBL" id="CP046401">
    <property type="protein sequence ID" value="QGY44350.1"/>
    <property type="molecule type" value="Genomic_DNA"/>
</dbReference>
<keyword evidence="3 5" id="KW-0819">tRNA processing</keyword>
<keyword evidence="1 5" id="KW-0285">Flavoprotein</keyword>
<reference evidence="9 10" key="1">
    <citation type="submission" date="2019-11" db="EMBL/GenBank/DDBJ databases">
        <authorList>
            <person name="Zheng R.K."/>
            <person name="Sun C.M."/>
        </authorList>
    </citation>
    <scope>NUCLEOTIDE SEQUENCE [LARGE SCALE GENOMIC DNA]</scope>
    <source>
        <strain evidence="9 10">WC007</strain>
    </source>
</reference>
<proteinExistence type="inferred from homology"/>
<dbReference type="GO" id="GO:0003723">
    <property type="term" value="F:RNA binding"/>
    <property type="evidence" value="ECO:0007669"/>
    <property type="project" value="TreeGrafter"/>
</dbReference>
<evidence type="ECO:0000256" key="2">
    <source>
        <dbReference type="ARBA" id="ARBA00022643"/>
    </source>
</evidence>
<dbReference type="SUPFAM" id="SSF51395">
    <property type="entry name" value="FMN-linked oxidoreductases"/>
    <property type="match status" value="1"/>
</dbReference>
<feature type="binding site" evidence="7">
    <location>
        <begin position="217"/>
        <end position="218"/>
    </location>
    <ligand>
        <name>FMN</name>
        <dbReference type="ChEBI" id="CHEBI:58210"/>
    </ligand>
</feature>
<keyword evidence="10" id="KW-1185">Reference proteome</keyword>
<dbReference type="CDD" id="cd02801">
    <property type="entry name" value="DUS_like_FMN"/>
    <property type="match status" value="1"/>
</dbReference>
<dbReference type="GO" id="GO:0017150">
    <property type="term" value="F:tRNA dihydrouridine synthase activity"/>
    <property type="evidence" value="ECO:0007669"/>
    <property type="project" value="InterPro"/>
</dbReference>
<dbReference type="Pfam" id="PF01207">
    <property type="entry name" value="Dus"/>
    <property type="match status" value="1"/>
</dbReference>
<dbReference type="InterPro" id="IPR013785">
    <property type="entry name" value="Aldolase_TIM"/>
</dbReference>
<feature type="binding site" evidence="7">
    <location>
        <position position="132"/>
    </location>
    <ligand>
        <name>FMN</name>
        <dbReference type="ChEBI" id="CHEBI:58210"/>
    </ligand>
</feature>
<dbReference type="PANTHER" id="PTHR45846">
    <property type="entry name" value="TRNA-DIHYDROURIDINE(47) SYNTHASE [NAD(P)(+)]-LIKE"/>
    <property type="match status" value="1"/>
</dbReference>
<feature type="active site" description="Proton donor" evidence="6">
    <location>
        <position position="93"/>
    </location>
</feature>